<dbReference type="KEGG" id="more:E1B28_013255"/>
<evidence type="ECO:0000256" key="1">
    <source>
        <dbReference type="SAM" id="Phobius"/>
    </source>
</evidence>
<dbReference type="EMBL" id="CM032189">
    <property type="protein sequence ID" value="KAG7087277.1"/>
    <property type="molecule type" value="Genomic_DNA"/>
</dbReference>
<keyword evidence="1" id="KW-0812">Transmembrane</keyword>
<organism evidence="2 3">
    <name type="scientific">Marasmius oreades</name>
    <name type="common">fairy-ring Marasmius</name>
    <dbReference type="NCBI Taxonomy" id="181124"/>
    <lineage>
        <taxon>Eukaryota</taxon>
        <taxon>Fungi</taxon>
        <taxon>Dikarya</taxon>
        <taxon>Basidiomycota</taxon>
        <taxon>Agaricomycotina</taxon>
        <taxon>Agaricomycetes</taxon>
        <taxon>Agaricomycetidae</taxon>
        <taxon>Agaricales</taxon>
        <taxon>Marasmiineae</taxon>
        <taxon>Marasmiaceae</taxon>
        <taxon>Marasmius</taxon>
    </lineage>
</organism>
<feature type="transmembrane region" description="Helical" evidence="1">
    <location>
        <begin position="66"/>
        <end position="86"/>
    </location>
</feature>
<sequence>MWPAVDIEAGISGLSEPSFESQLVLSPIVRLDGPTINETCFRLGMHVAWLAHHITFNQGGSSEVQLTYLVFLSLPNLLSLFFLFLLSSKVLSERCALQLR</sequence>
<dbReference type="AlphaFoldDB" id="A0A9P7RPV0"/>
<reference evidence="2" key="1">
    <citation type="journal article" date="2021" name="Genome Biol. Evol.">
        <title>The assembled and annotated genome of the fairy-ring fungus Marasmius oreades.</title>
        <authorList>
            <person name="Hiltunen M."/>
            <person name="Ament-Velasquez S.L."/>
            <person name="Johannesson H."/>
        </authorList>
    </citation>
    <scope>NUCLEOTIDE SEQUENCE</scope>
    <source>
        <strain evidence="2">03SP1</strain>
    </source>
</reference>
<dbReference type="RefSeq" id="XP_043003748.1">
    <property type="nucleotide sequence ID" value="XM_043158401.1"/>
</dbReference>
<keyword evidence="1" id="KW-1133">Transmembrane helix</keyword>
<name>A0A9P7RPV0_9AGAR</name>
<proteinExistence type="predicted"/>
<evidence type="ECO:0000313" key="3">
    <source>
        <dbReference type="Proteomes" id="UP001049176"/>
    </source>
</evidence>
<dbReference type="GeneID" id="66082330"/>
<dbReference type="Proteomes" id="UP001049176">
    <property type="component" value="Chromosome 9"/>
</dbReference>
<keyword evidence="1" id="KW-0472">Membrane</keyword>
<keyword evidence="3" id="KW-1185">Reference proteome</keyword>
<accession>A0A9P7RPV0</accession>
<protein>
    <submittedName>
        <fullName evidence="2">Uncharacterized protein</fullName>
    </submittedName>
</protein>
<evidence type="ECO:0000313" key="2">
    <source>
        <dbReference type="EMBL" id="KAG7087277.1"/>
    </source>
</evidence>
<gene>
    <name evidence="2" type="ORF">E1B28_013255</name>
</gene>
<comment type="caution">
    <text evidence="2">The sequence shown here is derived from an EMBL/GenBank/DDBJ whole genome shotgun (WGS) entry which is preliminary data.</text>
</comment>